<dbReference type="InterPro" id="IPR000801">
    <property type="entry name" value="Esterase-like"/>
</dbReference>
<evidence type="ECO:0000313" key="2">
    <source>
        <dbReference type="Proteomes" id="UP000637695"/>
    </source>
</evidence>
<comment type="caution">
    <text evidence="1">The sequence shown here is derived from an EMBL/GenBank/DDBJ whole genome shotgun (WGS) entry which is preliminary data.</text>
</comment>
<dbReference type="Proteomes" id="UP000637695">
    <property type="component" value="Unassembled WGS sequence"/>
</dbReference>
<evidence type="ECO:0008006" key="3">
    <source>
        <dbReference type="Google" id="ProtNLM"/>
    </source>
</evidence>
<accession>A0A917KH44</accession>
<dbReference type="RefSeq" id="WP_229776891.1">
    <property type="nucleotide sequence ID" value="NZ_BMOY01000060.1"/>
</dbReference>
<dbReference type="EMBL" id="BMOY01000060">
    <property type="protein sequence ID" value="GGJ13810.1"/>
    <property type="molecule type" value="Genomic_DNA"/>
</dbReference>
<dbReference type="InterPro" id="IPR029058">
    <property type="entry name" value="AB_hydrolase_fold"/>
</dbReference>
<reference evidence="1" key="2">
    <citation type="submission" date="2020-09" db="EMBL/GenBank/DDBJ databases">
        <authorList>
            <person name="Sun Q."/>
            <person name="Ohkuma M."/>
        </authorList>
    </citation>
    <scope>NUCLEOTIDE SEQUENCE</scope>
    <source>
        <strain evidence="1">JCM 18487</strain>
    </source>
</reference>
<organism evidence="1 2">
    <name type="scientific">Alicyclobacillus cellulosilyticus</name>
    <dbReference type="NCBI Taxonomy" id="1003997"/>
    <lineage>
        <taxon>Bacteria</taxon>
        <taxon>Bacillati</taxon>
        <taxon>Bacillota</taxon>
        <taxon>Bacilli</taxon>
        <taxon>Bacillales</taxon>
        <taxon>Alicyclobacillaceae</taxon>
        <taxon>Alicyclobacillus</taxon>
    </lineage>
</organism>
<protein>
    <recommendedName>
        <fullName evidence="3">Enterochelin esterase-like enzyme</fullName>
    </recommendedName>
</protein>
<proteinExistence type="predicted"/>
<dbReference type="Gene3D" id="3.40.50.1820">
    <property type="entry name" value="alpha/beta hydrolase"/>
    <property type="match status" value="1"/>
</dbReference>
<reference evidence="1" key="1">
    <citation type="journal article" date="2014" name="Int. J. Syst. Evol. Microbiol.">
        <title>Complete genome sequence of Corynebacterium casei LMG S-19264T (=DSM 44701T), isolated from a smear-ripened cheese.</title>
        <authorList>
            <consortium name="US DOE Joint Genome Institute (JGI-PGF)"/>
            <person name="Walter F."/>
            <person name="Albersmeier A."/>
            <person name="Kalinowski J."/>
            <person name="Ruckert C."/>
        </authorList>
    </citation>
    <scope>NUCLEOTIDE SEQUENCE</scope>
    <source>
        <strain evidence="1">JCM 18487</strain>
    </source>
</reference>
<dbReference type="AlphaFoldDB" id="A0A917KH44"/>
<sequence>MDNMPPAGVRPRRIIETHTLYSVHLQEDRTIKVFLPPGYPQAAPYAVLYCHDGNEFFTHGRIATIATERMQAGALQPLVIVGMAVNLARRTDDYAVDGVRHEAYVRFVAEECRPWVETRYAVRRDPAGRFMAGVSLGALASVSIHARHPDLWRKLLLFSGAFTPDAVRWLERMPSFSEMAAYMVVGDEETRVETQSGVFDFYHGHFLARDLFLSHGADIDARVAPGKHVWGFWQRQLPEALDWLDRHRG</sequence>
<dbReference type="PANTHER" id="PTHR48098:SF3">
    <property type="entry name" value="IRON(III) ENTEROBACTIN ESTERASE"/>
    <property type="match status" value="1"/>
</dbReference>
<keyword evidence="2" id="KW-1185">Reference proteome</keyword>
<name>A0A917KH44_9BACL</name>
<dbReference type="InterPro" id="IPR050583">
    <property type="entry name" value="Mycobacterial_A85_antigen"/>
</dbReference>
<evidence type="ECO:0000313" key="1">
    <source>
        <dbReference type="EMBL" id="GGJ13810.1"/>
    </source>
</evidence>
<dbReference type="SUPFAM" id="SSF53474">
    <property type="entry name" value="alpha/beta-Hydrolases"/>
    <property type="match status" value="1"/>
</dbReference>
<dbReference type="PANTHER" id="PTHR48098">
    <property type="entry name" value="ENTEROCHELIN ESTERASE-RELATED"/>
    <property type="match status" value="1"/>
</dbReference>
<dbReference type="Pfam" id="PF00756">
    <property type="entry name" value="Esterase"/>
    <property type="match status" value="1"/>
</dbReference>
<gene>
    <name evidence="1" type="ORF">GCM10010885_23960</name>
</gene>